<dbReference type="InterPro" id="IPR037682">
    <property type="entry name" value="TonB_C"/>
</dbReference>
<dbReference type="GO" id="GO:0015031">
    <property type="term" value="P:protein transport"/>
    <property type="evidence" value="ECO:0007669"/>
    <property type="project" value="UniProtKB-KW"/>
</dbReference>
<evidence type="ECO:0000256" key="6">
    <source>
        <dbReference type="ARBA" id="ARBA00022692"/>
    </source>
</evidence>
<evidence type="ECO:0000256" key="3">
    <source>
        <dbReference type="ARBA" id="ARBA00022448"/>
    </source>
</evidence>
<evidence type="ECO:0000256" key="9">
    <source>
        <dbReference type="ARBA" id="ARBA00023136"/>
    </source>
</evidence>
<dbReference type="InterPro" id="IPR006260">
    <property type="entry name" value="TonB/TolA_C"/>
</dbReference>
<dbReference type="GO" id="GO:0015891">
    <property type="term" value="P:siderophore transport"/>
    <property type="evidence" value="ECO:0007669"/>
    <property type="project" value="InterPro"/>
</dbReference>
<keyword evidence="6" id="KW-0812">Transmembrane</keyword>
<feature type="signal peptide" evidence="10">
    <location>
        <begin position="1"/>
        <end position="19"/>
    </location>
</feature>
<dbReference type="OrthoDB" id="9812355at2"/>
<dbReference type="PANTHER" id="PTHR33446">
    <property type="entry name" value="PROTEIN TONB-RELATED"/>
    <property type="match status" value="1"/>
</dbReference>
<evidence type="ECO:0000313" key="12">
    <source>
        <dbReference type="EMBL" id="RCR66940.1"/>
    </source>
</evidence>
<dbReference type="InterPro" id="IPR003538">
    <property type="entry name" value="TonB"/>
</dbReference>
<evidence type="ECO:0000256" key="8">
    <source>
        <dbReference type="ARBA" id="ARBA00022989"/>
    </source>
</evidence>
<feature type="domain" description="TonB C-terminal" evidence="11">
    <location>
        <begin position="390"/>
        <end position="487"/>
    </location>
</feature>
<dbReference type="Pfam" id="PF03544">
    <property type="entry name" value="TonB_C"/>
    <property type="match status" value="2"/>
</dbReference>
<dbReference type="InterPro" id="IPR051045">
    <property type="entry name" value="TonB-dependent_transducer"/>
</dbReference>
<gene>
    <name evidence="12" type="ORF">DUE52_24380</name>
</gene>
<dbReference type="GO" id="GO:0030288">
    <property type="term" value="C:outer membrane-bounded periplasmic space"/>
    <property type="evidence" value="ECO:0007669"/>
    <property type="project" value="InterPro"/>
</dbReference>
<dbReference type="EMBL" id="QOWE01000023">
    <property type="protein sequence ID" value="RCR66940.1"/>
    <property type="molecule type" value="Genomic_DNA"/>
</dbReference>
<comment type="similarity">
    <text evidence="2">Belongs to the TonB family.</text>
</comment>
<dbReference type="Proteomes" id="UP000253383">
    <property type="component" value="Unassembled WGS sequence"/>
</dbReference>
<dbReference type="GO" id="GO:0031992">
    <property type="term" value="F:energy transducer activity"/>
    <property type="evidence" value="ECO:0007669"/>
    <property type="project" value="InterPro"/>
</dbReference>
<evidence type="ECO:0000256" key="7">
    <source>
        <dbReference type="ARBA" id="ARBA00022927"/>
    </source>
</evidence>
<comment type="caution">
    <text evidence="12">The sequence shown here is derived from an EMBL/GenBank/DDBJ whole genome shotgun (WGS) entry which is preliminary data.</text>
</comment>
<keyword evidence="9" id="KW-0472">Membrane</keyword>
<sequence length="488" mass="55746">MKRCFYVLFGLLMSLAVRAQTIYKEYEVDSIARPIGGLPLLEKFINVNRRMPYAAEVSQTKGVVILSAIVEPNGTVSAARALRSLHPDCDREAIRVLSLFKAWKPALKDGKPVRQELTYTIRFTPGEWECKPDQTIRYFNHKGDLTINRAKAKYQLRIPVDSLGYPSGSPVVYQKSGKNWKEFERLQFRKEPFTHFNYDNPAQTDSADAYRLKIVDKTGANQDIHYAFLTDGRLLETEPYSDGRRIRSSYYYGRDGIVKRLEERTQNHTFMQWLWYPNGQLYQIALHEFDVQAYGYYRLINQWDSTGTPTVVDGTGIASEISQRDGRMFRERGALKNSYKEGEWTGRFQDGPLFYREIYKNGKFMSGKFYKENGEIITYNELSHPPEFQGGLTALAKFLITNIQYPAEASRAGIQGRVTVSFVVDTEGNVDDVTVLRGIGHGTHEEAVRVVKATSGKWTPGVQQGRTVKVNYALAIYFTGQKILFLAN</sequence>
<evidence type="ECO:0000256" key="4">
    <source>
        <dbReference type="ARBA" id="ARBA00022475"/>
    </source>
</evidence>
<dbReference type="SUPFAM" id="SSF74653">
    <property type="entry name" value="TolA/TonB C-terminal domain"/>
    <property type="match status" value="2"/>
</dbReference>
<keyword evidence="10" id="KW-0732">Signal</keyword>
<evidence type="ECO:0000256" key="1">
    <source>
        <dbReference type="ARBA" id="ARBA00004383"/>
    </source>
</evidence>
<evidence type="ECO:0000256" key="5">
    <source>
        <dbReference type="ARBA" id="ARBA00022519"/>
    </source>
</evidence>
<dbReference type="GO" id="GO:0055085">
    <property type="term" value="P:transmembrane transport"/>
    <property type="evidence" value="ECO:0007669"/>
    <property type="project" value="InterPro"/>
</dbReference>
<accession>A0A368JGZ6</accession>
<dbReference type="GO" id="GO:0098797">
    <property type="term" value="C:plasma membrane protein complex"/>
    <property type="evidence" value="ECO:0007669"/>
    <property type="project" value="TreeGrafter"/>
</dbReference>
<dbReference type="NCBIfam" id="TIGR01352">
    <property type="entry name" value="tonB_Cterm"/>
    <property type="match status" value="1"/>
</dbReference>
<dbReference type="PRINTS" id="PR01374">
    <property type="entry name" value="TONBPROTEIN"/>
</dbReference>
<proteinExistence type="inferred from homology"/>
<evidence type="ECO:0000256" key="2">
    <source>
        <dbReference type="ARBA" id="ARBA00006555"/>
    </source>
</evidence>
<comment type="subcellular location">
    <subcellularLocation>
        <location evidence="1">Cell inner membrane</location>
        <topology evidence="1">Single-pass membrane protein</topology>
        <orientation evidence="1">Periplasmic side</orientation>
    </subcellularLocation>
</comment>
<reference evidence="12 13" key="1">
    <citation type="submission" date="2018-07" db="EMBL/GenBank/DDBJ databases">
        <title>Genome analysis of Larkinella rosea.</title>
        <authorList>
            <person name="Zhou Z."/>
            <person name="Wang G."/>
        </authorList>
    </citation>
    <scope>NUCLEOTIDE SEQUENCE [LARGE SCALE GENOMIC DNA]</scope>
    <source>
        <strain evidence="13">zzj9</strain>
    </source>
</reference>
<keyword evidence="5" id="KW-0997">Cell inner membrane</keyword>
<keyword evidence="3" id="KW-0813">Transport</keyword>
<evidence type="ECO:0000313" key="13">
    <source>
        <dbReference type="Proteomes" id="UP000253383"/>
    </source>
</evidence>
<dbReference type="PANTHER" id="PTHR33446:SF2">
    <property type="entry name" value="PROTEIN TONB"/>
    <property type="match status" value="1"/>
</dbReference>
<dbReference type="RefSeq" id="WP_114408687.1">
    <property type="nucleotide sequence ID" value="NZ_QOWE01000023.1"/>
</dbReference>
<name>A0A368JGZ6_9BACT</name>
<evidence type="ECO:0000256" key="10">
    <source>
        <dbReference type="SAM" id="SignalP"/>
    </source>
</evidence>
<feature type="chain" id="PRO_5016621824" evidence="10">
    <location>
        <begin position="20"/>
        <end position="488"/>
    </location>
</feature>
<organism evidence="12 13">
    <name type="scientific">Larkinella punicea</name>
    <dbReference type="NCBI Taxonomy" id="2315727"/>
    <lineage>
        <taxon>Bacteria</taxon>
        <taxon>Pseudomonadati</taxon>
        <taxon>Bacteroidota</taxon>
        <taxon>Cytophagia</taxon>
        <taxon>Cytophagales</taxon>
        <taxon>Spirosomataceae</taxon>
        <taxon>Larkinella</taxon>
    </lineage>
</organism>
<dbReference type="AlphaFoldDB" id="A0A368JGZ6"/>
<keyword evidence="8" id="KW-1133">Transmembrane helix</keyword>
<evidence type="ECO:0000259" key="11">
    <source>
        <dbReference type="PROSITE" id="PS52015"/>
    </source>
</evidence>
<keyword evidence="13" id="KW-1185">Reference proteome</keyword>
<dbReference type="Gene3D" id="3.30.1150.10">
    <property type="match status" value="2"/>
</dbReference>
<protein>
    <submittedName>
        <fullName evidence="12">TonB family protein</fullName>
    </submittedName>
</protein>
<keyword evidence="4" id="KW-1003">Cell membrane</keyword>
<dbReference type="PROSITE" id="PS52015">
    <property type="entry name" value="TONB_CTD"/>
    <property type="match status" value="1"/>
</dbReference>
<keyword evidence="7" id="KW-0653">Protein transport</keyword>